<evidence type="ECO:0000256" key="4">
    <source>
        <dbReference type="RuleBase" id="RU362063"/>
    </source>
</evidence>
<dbReference type="Gene3D" id="3.90.1210.10">
    <property type="entry name" value="Antifreeze-like/N-acetylneuraminic acid synthase C-terminal domain"/>
    <property type="match status" value="1"/>
</dbReference>
<keyword evidence="3 4" id="KW-0574">Periplasm</keyword>
<sequence>MISILGLALLAFGTPEEVPVAVLGHAVQKGDRIEAGDFSVEQRPAAAARGALTVDQAAGMEATRNLPAGTVVRQADLMRPQMIRRGEPVTIRIVSGPLIITSAGRALAGGSKGDAVRVVANATNRTLDGVVEASGVVRIVTP</sequence>
<dbReference type="Proteomes" id="UP000557392">
    <property type="component" value="Unassembled WGS sequence"/>
</dbReference>
<dbReference type="PANTHER" id="PTHR36307:SF1">
    <property type="entry name" value="FLAGELLA BASAL BODY P-RING FORMATION PROTEIN FLGA"/>
    <property type="match status" value="1"/>
</dbReference>
<dbReference type="EMBL" id="JACIEH010000002">
    <property type="protein sequence ID" value="MBB4098859.1"/>
    <property type="molecule type" value="Genomic_DNA"/>
</dbReference>
<dbReference type="PANTHER" id="PTHR36307">
    <property type="entry name" value="FLAGELLA BASAL BODY P-RING FORMATION PROTEIN FLGA"/>
    <property type="match status" value="1"/>
</dbReference>
<protein>
    <recommendedName>
        <fullName evidence="4">Flagella basal body P-ring formation protein FlgA</fullName>
    </recommendedName>
</protein>
<dbReference type="CDD" id="cd11614">
    <property type="entry name" value="SAF_CpaB_FlgA_like"/>
    <property type="match status" value="1"/>
</dbReference>
<comment type="caution">
    <text evidence="6">The sequence shown here is derived from an EMBL/GenBank/DDBJ whole genome shotgun (WGS) entry which is preliminary data.</text>
</comment>
<evidence type="ECO:0000259" key="5">
    <source>
        <dbReference type="SMART" id="SM00858"/>
    </source>
</evidence>
<dbReference type="Pfam" id="PF13144">
    <property type="entry name" value="ChapFlgA"/>
    <property type="match status" value="1"/>
</dbReference>
<dbReference type="Gene3D" id="2.30.30.760">
    <property type="match status" value="1"/>
</dbReference>
<keyword evidence="4" id="KW-1005">Bacterial flagellum biogenesis</keyword>
<comment type="function">
    <text evidence="4">Involved in the assembly process of the P-ring formation. It may associate with FlgF on the rod constituting a structure essential for the P-ring assembly or may act as a modulator protein for the P-ring assembly.</text>
</comment>
<accession>A0A7W6NXR8</accession>
<feature type="domain" description="SAF" evidence="5">
    <location>
        <begin position="18"/>
        <end position="78"/>
    </location>
</feature>
<name>A0A7W6NXR8_9SPHN</name>
<dbReference type="GO" id="GO:0044780">
    <property type="term" value="P:bacterial-type flagellum assembly"/>
    <property type="evidence" value="ECO:0007669"/>
    <property type="project" value="InterPro"/>
</dbReference>
<reference evidence="6 7" key="1">
    <citation type="submission" date="2020-08" db="EMBL/GenBank/DDBJ databases">
        <title>Genomic Encyclopedia of Type Strains, Phase IV (KMG-IV): sequencing the most valuable type-strain genomes for metagenomic binning, comparative biology and taxonomic classification.</title>
        <authorList>
            <person name="Goeker M."/>
        </authorList>
    </citation>
    <scope>NUCLEOTIDE SEQUENCE [LARGE SCALE GENOMIC DNA]</scope>
    <source>
        <strain evidence="6 7">DSM 101806</strain>
    </source>
</reference>
<dbReference type="InterPro" id="IPR039246">
    <property type="entry name" value="Flagellar_FlgA"/>
</dbReference>
<evidence type="ECO:0000256" key="1">
    <source>
        <dbReference type="ARBA" id="ARBA00004418"/>
    </source>
</evidence>
<dbReference type="SMART" id="SM00858">
    <property type="entry name" value="SAF"/>
    <property type="match status" value="1"/>
</dbReference>
<organism evidence="6 7">
    <name type="scientific">Sphingomonas kyeonggiensis</name>
    <dbReference type="NCBI Taxonomy" id="1268553"/>
    <lineage>
        <taxon>Bacteria</taxon>
        <taxon>Pseudomonadati</taxon>
        <taxon>Pseudomonadota</taxon>
        <taxon>Alphaproteobacteria</taxon>
        <taxon>Sphingomonadales</taxon>
        <taxon>Sphingomonadaceae</taxon>
        <taxon>Sphingomonas</taxon>
    </lineage>
</organism>
<evidence type="ECO:0000256" key="2">
    <source>
        <dbReference type="ARBA" id="ARBA00022729"/>
    </source>
</evidence>
<dbReference type="GO" id="GO:0042597">
    <property type="term" value="C:periplasmic space"/>
    <property type="evidence" value="ECO:0007669"/>
    <property type="project" value="UniProtKB-SubCell"/>
</dbReference>
<evidence type="ECO:0000313" key="7">
    <source>
        <dbReference type="Proteomes" id="UP000557392"/>
    </source>
</evidence>
<comment type="similarity">
    <text evidence="4">Belongs to the FlgA family.</text>
</comment>
<dbReference type="InterPro" id="IPR013974">
    <property type="entry name" value="SAF"/>
</dbReference>
<evidence type="ECO:0000313" key="6">
    <source>
        <dbReference type="EMBL" id="MBB4098859.1"/>
    </source>
</evidence>
<evidence type="ECO:0000256" key="3">
    <source>
        <dbReference type="ARBA" id="ARBA00022764"/>
    </source>
</evidence>
<dbReference type="NCBIfam" id="TIGR03170">
    <property type="entry name" value="flgA_cterm"/>
    <property type="match status" value="1"/>
</dbReference>
<keyword evidence="7" id="KW-1185">Reference proteome</keyword>
<comment type="subcellular location">
    <subcellularLocation>
        <location evidence="1 4">Periplasm</location>
    </subcellularLocation>
</comment>
<keyword evidence="6" id="KW-0969">Cilium</keyword>
<dbReference type="RefSeq" id="WP_183997970.1">
    <property type="nucleotide sequence ID" value="NZ_JACIEH010000002.1"/>
</dbReference>
<keyword evidence="2" id="KW-0732">Signal</keyword>
<keyword evidence="6" id="KW-0966">Cell projection</keyword>
<dbReference type="InterPro" id="IPR017585">
    <property type="entry name" value="SAF_FlgA"/>
</dbReference>
<proteinExistence type="inferred from homology"/>
<keyword evidence="6" id="KW-0282">Flagellum</keyword>
<dbReference type="AlphaFoldDB" id="A0A7W6NXR8"/>
<gene>
    <name evidence="6" type="ORF">GGR46_002423</name>
</gene>